<sequence length="408" mass="45260">MRSNPNRSILWTEAATNIFSSLSRYILTRQEVPELIFAAYGCSLSSQHIPVVTAGLTQIKLGMVTWNEEGHVEVVRRSSATLRKLEISYARTTQCLGLVCAPSGESIFYPQVTHLSFGVYSGVTINLRNACPHQPFPKLEHLQLPGVFPFANDTLFRGIEKRLKSLVLAVSSHGLELFKKSRLSAPNYYTQLKSIDIHSLPIEDPFLMPGQLNDDGLSNADIENSQRLALTVGSGLTSVRIDLGAEASKQSLFNQIRISPHAGTIKTLDLGATQLTVDEIDELTCLLPNLVHLKYTVKNILDSDVAVSAHSSQRTGGKLYQLTLMTNAAPKIADHVGAYVASVCAHFKSVIRFNVLSDVECKMELVTAYKTIINTELKYQSKENMHLHHSTLVQFKKNVVDPNYLYYN</sequence>
<evidence type="ECO:0000313" key="2">
    <source>
        <dbReference type="Proteomes" id="UP001150581"/>
    </source>
</evidence>
<protein>
    <submittedName>
        <fullName evidence="1">Uncharacterized protein</fullName>
    </submittedName>
</protein>
<name>A0ACC1IWC3_9FUNG</name>
<dbReference type="Proteomes" id="UP001150581">
    <property type="component" value="Unassembled WGS sequence"/>
</dbReference>
<evidence type="ECO:0000313" key="1">
    <source>
        <dbReference type="EMBL" id="KAJ1901947.1"/>
    </source>
</evidence>
<gene>
    <name evidence="1" type="ORF">LPJ66_000403</name>
</gene>
<keyword evidence="2" id="KW-1185">Reference proteome</keyword>
<accession>A0ACC1IWC3</accession>
<organism evidence="1 2">
    <name type="scientific">Kickxella alabastrina</name>
    <dbReference type="NCBI Taxonomy" id="61397"/>
    <lineage>
        <taxon>Eukaryota</taxon>
        <taxon>Fungi</taxon>
        <taxon>Fungi incertae sedis</taxon>
        <taxon>Zoopagomycota</taxon>
        <taxon>Kickxellomycotina</taxon>
        <taxon>Kickxellomycetes</taxon>
        <taxon>Kickxellales</taxon>
        <taxon>Kickxellaceae</taxon>
        <taxon>Kickxella</taxon>
    </lineage>
</organism>
<comment type="caution">
    <text evidence="1">The sequence shown here is derived from an EMBL/GenBank/DDBJ whole genome shotgun (WGS) entry which is preliminary data.</text>
</comment>
<reference evidence="1" key="1">
    <citation type="submission" date="2022-07" db="EMBL/GenBank/DDBJ databases">
        <title>Phylogenomic reconstructions and comparative analyses of Kickxellomycotina fungi.</title>
        <authorList>
            <person name="Reynolds N.K."/>
            <person name="Stajich J.E."/>
            <person name="Barry K."/>
            <person name="Grigoriev I.V."/>
            <person name="Crous P."/>
            <person name="Smith M.E."/>
        </authorList>
    </citation>
    <scope>NUCLEOTIDE SEQUENCE</scope>
    <source>
        <strain evidence="1">Benny 63K</strain>
    </source>
</reference>
<dbReference type="EMBL" id="JANBPG010000010">
    <property type="protein sequence ID" value="KAJ1901947.1"/>
    <property type="molecule type" value="Genomic_DNA"/>
</dbReference>
<proteinExistence type="predicted"/>